<feature type="region of interest" description="Disordered" evidence="2">
    <location>
        <begin position="1"/>
        <end position="23"/>
    </location>
</feature>
<dbReference type="VEuPathDB" id="VectorBase:SCAU010259"/>
<organism evidence="3 4">
    <name type="scientific">Stomoxys calcitrans</name>
    <name type="common">Stable fly</name>
    <name type="synonym">Conops calcitrans</name>
    <dbReference type="NCBI Taxonomy" id="35570"/>
    <lineage>
        <taxon>Eukaryota</taxon>
        <taxon>Metazoa</taxon>
        <taxon>Ecdysozoa</taxon>
        <taxon>Arthropoda</taxon>
        <taxon>Hexapoda</taxon>
        <taxon>Insecta</taxon>
        <taxon>Pterygota</taxon>
        <taxon>Neoptera</taxon>
        <taxon>Endopterygota</taxon>
        <taxon>Diptera</taxon>
        <taxon>Brachycera</taxon>
        <taxon>Muscomorpha</taxon>
        <taxon>Muscoidea</taxon>
        <taxon>Muscidae</taxon>
        <taxon>Stomoxys</taxon>
    </lineage>
</organism>
<name>A0A1I8PQP9_STOCA</name>
<evidence type="ECO:0008006" key="5">
    <source>
        <dbReference type="Google" id="ProtNLM"/>
    </source>
</evidence>
<protein>
    <recommendedName>
        <fullName evidence="5">Radial spoke head 1 homolog</fullName>
    </recommendedName>
</protein>
<dbReference type="STRING" id="35570.A0A1I8PQP9"/>
<gene>
    <name evidence="3" type="primary">106089697</name>
</gene>
<dbReference type="KEGG" id="scac:106089697"/>
<dbReference type="SMART" id="SM00698">
    <property type="entry name" value="MORN"/>
    <property type="match status" value="4"/>
</dbReference>
<evidence type="ECO:0000256" key="1">
    <source>
        <dbReference type="ARBA" id="ARBA00022737"/>
    </source>
</evidence>
<dbReference type="FunFam" id="2.20.110.10:FF:000002">
    <property type="entry name" value="Phosphatidylinositol 4-phosphate 5-kinase 8"/>
    <property type="match status" value="1"/>
</dbReference>
<dbReference type="AlphaFoldDB" id="A0A1I8PQP9"/>
<dbReference type="Proteomes" id="UP000095300">
    <property type="component" value="Unassembled WGS sequence"/>
</dbReference>
<evidence type="ECO:0000313" key="3">
    <source>
        <dbReference type="EnsemblMetazoa" id="SCAU010259-PA"/>
    </source>
</evidence>
<keyword evidence="1" id="KW-0677">Repeat</keyword>
<dbReference type="Gene3D" id="2.20.110.10">
    <property type="entry name" value="Histone H3 K4-specific methyltransferase SET7/9 N-terminal domain"/>
    <property type="match status" value="2"/>
</dbReference>
<reference evidence="3" key="1">
    <citation type="submission" date="2020-05" db="UniProtKB">
        <authorList>
            <consortium name="EnsemblMetazoa"/>
        </authorList>
    </citation>
    <scope>IDENTIFICATION</scope>
    <source>
        <strain evidence="3">USDA</strain>
    </source>
</reference>
<dbReference type="GO" id="GO:0007286">
    <property type="term" value="P:spermatid development"/>
    <property type="evidence" value="ECO:0007669"/>
    <property type="project" value="TreeGrafter"/>
</dbReference>
<accession>A0A1I8PQP9</accession>
<sequence length="338" mass="38018">MSLKTEESEEELSIPEEEEEEEKINIGLYIGGRNSQGERDGKGWAILPNGDQYDGQYKRGKRHGFGLYVFQDGARYYGQYRCGHRSGRGIFIYPDGSYYEGCWRKNLKHGKGRYCYANGDCYCGSWYHGLRHGIGIYTMNNASSGPSCGVVNFKGTWRQGVRVGPFQLSFGHEDKCTTLHGTWDNKYPQGPAVFSFDERLLLMGYFQSASRAKNSALEETVDEENSRETLDLWSNGEPSMWYTQKMCRYDYALLPQEPVPLPVSDSDISVCSLTRTPSELTMVKEPICAVEGEEEEATAPLECLECECENSISEVASSTEICVPPRGDPCAIEISNQM</sequence>
<dbReference type="PANTHER" id="PTHR43215:SF14">
    <property type="entry name" value="RADIAL SPOKE HEAD 1 HOMOLOG"/>
    <property type="match status" value="1"/>
</dbReference>
<dbReference type="PANTHER" id="PTHR43215">
    <property type="entry name" value="RADIAL SPOKE HEAD 1 HOMOLOG"/>
    <property type="match status" value="1"/>
</dbReference>
<proteinExistence type="predicted"/>
<dbReference type="SUPFAM" id="SSF82185">
    <property type="entry name" value="Histone H3 K4-specific methyltransferase SET7/9 N-terminal domain"/>
    <property type="match status" value="1"/>
</dbReference>
<dbReference type="Pfam" id="PF02493">
    <property type="entry name" value="MORN"/>
    <property type="match status" value="6"/>
</dbReference>
<dbReference type="OrthoDB" id="423343at2759"/>
<evidence type="ECO:0000256" key="2">
    <source>
        <dbReference type="SAM" id="MobiDB-lite"/>
    </source>
</evidence>
<feature type="compositionally biased region" description="Acidic residues" evidence="2">
    <location>
        <begin position="7"/>
        <end position="22"/>
    </location>
</feature>
<keyword evidence="4" id="KW-1185">Reference proteome</keyword>
<evidence type="ECO:0000313" key="4">
    <source>
        <dbReference type="Proteomes" id="UP000095300"/>
    </source>
</evidence>
<dbReference type="GO" id="GO:0005634">
    <property type="term" value="C:nucleus"/>
    <property type="evidence" value="ECO:0007669"/>
    <property type="project" value="TreeGrafter"/>
</dbReference>
<dbReference type="InterPro" id="IPR003409">
    <property type="entry name" value="MORN"/>
</dbReference>
<dbReference type="EnsemblMetazoa" id="SCAU010259-RA">
    <property type="protein sequence ID" value="SCAU010259-PA"/>
    <property type="gene ID" value="SCAU010259"/>
</dbReference>
<dbReference type="GO" id="GO:0031514">
    <property type="term" value="C:motile cilium"/>
    <property type="evidence" value="ECO:0007669"/>
    <property type="project" value="TreeGrafter"/>
</dbReference>
<dbReference type="GO" id="GO:0035082">
    <property type="term" value="P:axoneme assembly"/>
    <property type="evidence" value="ECO:0007669"/>
    <property type="project" value="TreeGrafter"/>
</dbReference>